<dbReference type="InterPro" id="IPR036390">
    <property type="entry name" value="WH_DNA-bd_sf"/>
</dbReference>
<organism evidence="6 7">
    <name type="scientific">Paraburkholderia agricolaris</name>
    <dbReference type="NCBI Taxonomy" id="2152888"/>
    <lineage>
        <taxon>Bacteria</taxon>
        <taxon>Pseudomonadati</taxon>
        <taxon>Pseudomonadota</taxon>
        <taxon>Betaproteobacteria</taxon>
        <taxon>Burkholderiales</taxon>
        <taxon>Burkholderiaceae</taxon>
        <taxon>Paraburkholderia</taxon>
    </lineage>
</organism>
<dbReference type="InterPro" id="IPR000847">
    <property type="entry name" value="LysR_HTH_N"/>
</dbReference>
<keyword evidence="7" id="KW-1185">Reference proteome</keyword>
<dbReference type="PANTHER" id="PTHR30579">
    <property type="entry name" value="TRANSCRIPTIONAL REGULATOR"/>
    <property type="match status" value="1"/>
</dbReference>
<evidence type="ECO:0000256" key="3">
    <source>
        <dbReference type="ARBA" id="ARBA00023125"/>
    </source>
</evidence>
<keyword evidence="4" id="KW-0804">Transcription</keyword>
<proteinExistence type="inferred from homology"/>
<evidence type="ECO:0000313" key="7">
    <source>
        <dbReference type="Proteomes" id="UP001629249"/>
    </source>
</evidence>
<evidence type="ECO:0000256" key="2">
    <source>
        <dbReference type="ARBA" id="ARBA00023015"/>
    </source>
</evidence>
<feature type="domain" description="HTH lysR-type" evidence="5">
    <location>
        <begin position="5"/>
        <end position="62"/>
    </location>
</feature>
<keyword evidence="2" id="KW-0805">Transcription regulation</keyword>
<name>A0ABW8ZTA6_9BURK</name>
<evidence type="ECO:0000313" key="6">
    <source>
        <dbReference type="EMBL" id="MFL9886462.1"/>
    </source>
</evidence>
<keyword evidence="3" id="KW-0238">DNA-binding</keyword>
<evidence type="ECO:0000259" key="5">
    <source>
        <dbReference type="PROSITE" id="PS50931"/>
    </source>
</evidence>
<accession>A0ABW8ZTA6</accession>
<dbReference type="PROSITE" id="PS50931">
    <property type="entry name" value="HTH_LYSR"/>
    <property type="match status" value="1"/>
</dbReference>
<dbReference type="SUPFAM" id="SSF46785">
    <property type="entry name" value="Winged helix' DNA-binding domain"/>
    <property type="match status" value="1"/>
</dbReference>
<reference evidence="6 7" key="1">
    <citation type="journal article" date="2024" name="Chem. Sci.">
        <title>Discovery of megapolipeptins by genome mining of a Burkholderiales bacteria collection.</title>
        <authorList>
            <person name="Paulo B.S."/>
            <person name="Recchia M.J.J."/>
            <person name="Lee S."/>
            <person name="Fergusson C.H."/>
            <person name="Romanowski S.B."/>
            <person name="Hernandez A."/>
            <person name="Krull N."/>
            <person name="Liu D.Y."/>
            <person name="Cavanagh H."/>
            <person name="Bos A."/>
            <person name="Gray C.A."/>
            <person name="Murphy B.T."/>
            <person name="Linington R.G."/>
            <person name="Eustaquio A.S."/>
        </authorList>
    </citation>
    <scope>NUCLEOTIDE SEQUENCE [LARGE SCALE GENOMIC DNA]</scope>
    <source>
        <strain evidence="6 7">RL16-012-BIC-B</strain>
    </source>
</reference>
<evidence type="ECO:0000256" key="1">
    <source>
        <dbReference type="ARBA" id="ARBA00009437"/>
    </source>
</evidence>
<dbReference type="Gene3D" id="3.40.190.290">
    <property type="match status" value="1"/>
</dbReference>
<dbReference type="Proteomes" id="UP001629249">
    <property type="component" value="Unassembled WGS sequence"/>
</dbReference>
<dbReference type="InterPro" id="IPR036388">
    <property type="entry name" value="WH-like_DNA-bd_sf"/>
</dbReference>
<dbReference type="Pfam" id="PF03466">
    <property type="entry name" value="LysR_substrate"/>
    <property type="match status" value="1"/>
</dbReference>
<gene>
    <name evidence="6" type="ORF">PQR66_25700</name>
</gene>
<protein>
    <submittedName>
        <fullName evidence="6">LysR family transcriptional regulator</fullName>
    </submittedName>
</protein>
<dbReference type="InterPro" id="IPR050176">
    <property type="entry name" value="LTTR"/>
</dbReference>
<dbReference type="PANTHER" id="PTHR30579:SF3">
    <property type="entry name" value="TRANSCRIPTIONAL REGULATORY PROTEIN"/>
    <property type="match status" value="1"/>
</dbReference>
<comment type="similarity">
    <text evidence="1">Belongs to the LysR transcriptional regulatory family.</text>
</comment>
<dbReference type="InterPro" id="IPR005119">
    <property type="entry name" value="LysR_subst-bd"/>
</dbReference>
<comment type="caution">
    <text evidence="6">The sequence shown here is derived from an EMBL/GenBank/DDBJ whole genome shotgun (WGS) entry which is preliminary data.</text>
</comment>
<dbReference type="Pfam" id="PF00126">
    <property type="entry name" value="HTH_1"/>
    <property type="match status" value="1"/>
</dbReference>
<evidence type="ECO:0000256" key="4">
    <source>
        <dbReference type="ARBA" id="ARBA00023163"/>
    </source>
</evidence>
<sequence length="289" mass="31778">MHTLIKWDDLRFFLATAQAGSYSGASKRLRVDRTTVARRIEALERVVGKRLLTQDGSVIRVTDTGRAVLAASQQVSTTIEALEATLQGRGQEIEGTVRIAVSLGLGDAFIDDIVAVQDRHPGIRIELVCVADPMRLVDDREADLGIAERYDRPEKFDCALLGNLEVALYGSAEGDPSQRSASWVGWSDFAPRPFLDWVHESIGHNATISARVNTWDALKRVALAGSGVAPLWCMLAGNDPRLRRLPSTLDHYIALWLVAPADVARQTPQNTVWQFLCERIPGKLEALDG</sequence>
<dbReference type="CDD" id="cd05466">
    <property type="entry name" value="PBP2_LTTR_substrate"/>
    <property type="match status" value="1"/>
</dbReference>
<dbReference type="SUPFAM" id="SSF53850">
    <property type="entry name" value="Periplasmic binding protein-like II"/>
    <property type="match status" value="1"/>
</dbReference>
<dbReference type="EMBL" id="JAQQFN010000021">
    <property type="protein sequence ID" value="MFL9886462.1"/>
    <property type="molecule type" value="Genomic_DNA"/>
</dbReference>
<dbReference type="RefSeq" id="WP_408331194.1">
    <property type="nucleotide sequence ID" value="NZ_JAQQFH010000019.1"/>
</dbReference>
<dbReference type="Gene3D" id="1.10.10.10">
    <property type="entry name" value="Winged helix-like DNA-binding domain superfamily/Winged helix DNA-binding domain"/>
    <property type="match status" value="1"/>
</dbReference>